<evidence type="ECO:0000313" key="2">
    <source>
        <dbReference type="Proteomes" id="UP001250932"/>
    </source>
</evidence>
<keyword evidence="2" id="KW-1185">Reference proteome</keyword>
<accession>A0ABU3K385</accession>
<name>A0ABU3K385_9BACT</name>
<organism evidence="1 2">
    <name type="scientific">Candidatus Nitronereus thalassa</name>
    <dbReference type="NCBI Taxonomy" id="3020898"/>
    <lineage>
        <taxon>Bacteria</taxon>
        <taxon>Pseudomonadati</taxon>
        <taxon>Nitrospirota</taxon>
        <taxon>Nitrospiria</taxon>
        <taxon>Nitrospirales</taxon>
        <taxon>Nitrospiraceae</taxon>
        <taxon>Candidatus Nitronereus</taxon>
    </lineage>
</organism>
<dbReference type="RefSeq" id="WP_313831217.1">
    <property type="nucleotide sequence ID" value="NZ_JAQOUE010000001.1"/>
</dbReference>
<evidence type="ECO:0000313" key="1">
    <source>
        <dbReference type="EMBL" id="MDT7040858.1"/>
    </source>
</evidence>
<protein>
    <submittedName>
        <fullName evidence="1">Uncharacterized protein</fullName>
    </submittedName>
</protein>
<gene>
    <name evidence="1" type="ORF">PPG34_00765</name>
</gene>
<sequence length="83" mass="9407">MSSPERLMNVGRLKEAEQKAKTLAIKIHGLRETLRTHTDRHRPVESIDTEVLAVTLKDLVEAKTEFEVVTDQIRALKEDLGEA</sequence>
<proteinExistence type="predicted"/>
<dbReference type="Proteomes" id="UP001250932">
    <property type="component" value="Unassembled WGS sequence"/>
</dbReference>
<reference evidence="1 2" key="1">
    <citation type="journal article" date="2023" name="ISME J.">
        <title>Cultivation and genomic characterization of novel and ubiquitous marine nitrite-oxidizing bacteria from the Nitrospirales.</title>
        <authorList>
            <person name="Mueller A.J."/>
            <person name="Daebeler A."/>
            <person name="Herbold C.W."/>
            <person name="Kirkegaard R.H."/>
            <person name="Daims H."/>
        </authorList>
    </citation>
    <scope>NUCLEOTIDE SEQUENCE [LARGE SCALE GENOMIC DNA]</scope>
    <source>
        <strain evidence="1 2">EB</strain>
    </source>
</reference>
<comment type="caution">
    <text evidence="1">The sequence shown here is derived from an EMBL/GenBank/DDBJ whole genome shotgun (WGS) entry which is preliminary data.</text>
</comment>
<dbReference type="EMBL" id="JAQOUE010000001">
    <property type="protein sequence ID" value="MDT7040858.1"/>
    <property type="molecule type" value="Genomic_DNA"/>
</dbReference>